<keyword evidence="4" id="KW-0813">Transport</keyword>
<evidence type="ECO:0000256" key="2">
    <source>
        <dbReference type="ARBA" id="ARBA00004170"/>
    </source>
</evidence>
<sequence length="301" mass="34192">MSTIQNLKSQIEDTEAIKLVAQALEEISAVQIRATRDLVKQNIAFFGEITNVYHAVKVVALRHKLLGEKTPLLEKNGKTISVLLTSNEHFYGGLDQELTQLFVEKTTTYPTDRLVIGKYGTNYLKNTAFPEPFDPIIIGKDFPTPEELKQIVDKTYPYSKVLFYHSKFVTVLKQENEISDISGANVEQQAGSGEFDYILEPDIDKMLYFFENQILTLLFKAIFLESRLSRTSARMVSMYSAENNADNVLRHQRLQLSKTLRSIQNKAILESFSANLSINKSSTNEGEMYENIIKGLNVFGR</sequence>
<proteinExistence type="inferred from homology"/>
<name>A0A0G0MP94_9BACT</name>
<evidence type="ECO:0000256" key="4">
    <source>
        <dbReference type="ARBA" id="ARBA00022448"/>
    </source>
</evidence>
<evidence type="ECO:0000256" key="5">
    <source>
        <dbReference type="ARBA" id="ARBA00022781"/>
    </source>
</evidence>
<comment type="function">
    <text evidence="1">Produces ATP from ADP in the presence of a proton gradient across the membrane. The gamma chain is believed to be important in regulating ATPase activity and the flow of protons through the CF(0) complex.</text>
</comment>
<comment type="caution">
    <text evidence="10">The sequence shown here is derived from an EMBL/GenBank/DDBJ whole genome shotgun (WGS) entry which is preliminary data.</text>
</comment>
<evidence type="ECO:0000313" key="11">
    <source>
        <dbReference type="Proteomes" id="UP000034235"/>
    </source>
</evidence>
<dbReference type="Gene3D" id="1.10.287.80">
    <property type="entry name" value="ATP synthase, gamma subunit, helix hairpin domain"/>
    <property type="match status" value="1"/>
</dbReference>
<evidence type="ECO:0000256" key="7">
    <source>
        <dbReference type="ARBA" id="ARBA00023136"/>
    </source>
</evidence>
<dbReference type="Gene3D" id="3.40.1380.10">
    <property type="match status" value="1"/>
</dbReference>
<dbReference type="InterPro" id="IPR000131">
    <property type="entry name" value="ATP_synth_F1_gsu"/>
</dbReference>
<dbReference type="EMBL" id="LBUP01000004">
    <property type="protein sequence ID" value="KKQ66711.1"/>
    <property type="molecule type" value="Genomic_DNA"/>
</dbReference>
<evidence type="ECO:0000256" key="9">
    <source>
        <dbReference type="ARBA" id="ARBA00023310"/>
    </source>
</evidence>
<dbReference type="PRINTS" id="PR00126">
    <property type="entry name" value="ATPASEGAMMA"/>
</dbReference>
<dbReference type="SUPFAM" id="SSF52943">
    <property type="entry name" value="ATP synthase (F1-ATPase), gamma subunit"/>
    <property type="match status" value="1"/>
</dbReference>
<dbReference type="GO" id="GO:0046933">
    <property type="term" value="F:proton-transporting ATP synthase activity, rotational mechanism"/>
    <property type="evidence" value="ECO:0007669"/>
    <property type="project" value="InterPro"/>
</dbReference>
<keyword evidence="7" id="KW-0472">Membrane</keyword>
<comment type="similarity">
    <text evidence="3">Belongs to the ATPase gamma chain family.</text>
</comment>
<protein>
    <submittedName>
        <fullName evidence="10">ATP synthase gamma chain</fullName>
    </submittedName>
</protein>
<dbReference type="GO" id="GO:0045259">
    <property type="term" value="C:proton-transporting ATP synthase complex"/>
    <property type="evidence" value="ECO:0007669"/>
    <property type="project" value="UniProtKB-KW"/>
</dbReference>
<keyword evidence="6" id="KW-0406">Ion transport</keyword>
<accession>A0A0G0MP94</accession>
<keyword evidence="9" id="KW-0066">ATP synthesis</keyword>
<keyword evidence="5" id="KW-0375">Hydrogen ion transport</keyword>
<evidence type="ECO:0000256" key="8">
    <source>
        <dbReference type="ARBA" id="ARBA00023196"/>
    </source>
</evidence>
<gene>
    <name evidence="10" type="ORF">US86_C0004G0029</name>
</gene>
<dbReference type="Proteomes" id="UP000034235">
    <property type="component" value="Unassembled WGS sequence"/>
</dbReference>
<evidence type="ECO:0000256" key="3">
    <source>
        <dbReference type="ARBA" id="ARBA00007681"/>
    </source>
</evidence>
<evidence type="ECO:0000313" key="10">
    <source>
        <dbReference type="EMBL" id="KKQ66711.1"/>
    </source>
</evidence>
<keyword evidence="8" id="KW-0139">CF(1)</keyword>
<reference evidence="10 11" key="1">
    <citation type="journal article" date="2015" name="Nature">
        <title>rRNA introns, odd ribosomes, and small enigmatic genomes across a large radiation of phyla.</title>
        <authorList>
            <person name="Brown C.T."/>
            <person name="Hug L.A."/>
            <person name="Thomas B.C."/>
            <person name="Sharon I."/>
            <person name="Castelle C.J."/>
            <person name="Singh A."/>
            <person name="Wilkins M.J."/>
            <person name="Williams K.H."/>
            <person name="Banfield J.F."/>
        </authorList>
    </citation>
    <scope>NUCLEOTIDE SEQUENCE [LARGE SCALE GENOMIC DNA]</scope>
</reference>
<dbReference type="AlphaFoldDB" id="A0A0G0MP94"/>
<evidence type="ECO:0000256" key="6">
    <source>
        <dbReference type="ARBA" id="ARBA00023065"/>
    </source>
</evidence>
<dbReference type="InterPro" id="IPR035968">
    <property type="entry name" value="ATP_synth_F1_ATPase_gsu"/>
</dbReference>
<organism evidence="10 11">
    <name type="scientific">Candidatus Daviesbacteria bacterium GW2011_GWA2_38_24</name>
    <dbReference type="NCBI Taxonomy" id="1618422"/>
    <lineage>
        <taxon>Bacteria</taxon>
        <taxon>Candidatus Daviesiibacteriota</taxon>
    </lineage>
</organism>
<comment type="subcellular location">
    <subcellularLocation>
        <location evidence="2">Membrane</location>
        <topology evidence="2">Peripheral membrane protein</topology>
    </subcellularLocation>
</comment>
<evidence type="ECO:0000256" key="1">
    <source>
        <dbReference type="ARBA" id="ARBA00003456"/>
    </source>
</evidence>
<dbReference type="Pfam" id="PF00231">
    <property type="entry name" value="ATP-synt"/>
    <property type="match status" value="1"/>
</dbReference>